<dbReference type="EMBL" id="UZAU01000280">
    <property type="status" value="NOT_ANNOTATED_CDS"/>
    <property type="molecule type" value="Genomic_DNA"/>
</dbReference>
<name>A0A803P3M0_CANSA</name>
<reference evidence="1" key="2">
    <citation type="submission" date="2021-03" db="UniProtKB">
        <authorList>
            <consortium name="EnsemblPlants"/>
        </authorList>
    </citation>
    <scope>IDENTIFICATION</scope>
</reference>
<sequence length="190" mass="21277">MVDRCKSRRLDPLIQSKCKGFPPTHESEQLGCGSGVTTPLVELASCARWKIRRTNRGFPSTLKNLSATLGIIQGAIHDLGMMRRREKVGPRSMACRLMRRGSCLKSCSKRSHLTIGGQFEQAWIPFSRILCPRVASSVQDDAWKMYAGKEDPLSISSIFEIQMDCKEHEEMYVLEIFHATLSENGNGISS</sequence>
<protein>
    <submittedName>
        <fullName evidence="1">Uncharacterized protein</fullName>
    </submittedName>
</protein>
<organism evidence="1 2">
    <name type="scientific">Cannabis sativa</name>
    <name type="common">Hemp</name>
    <name type="synonym">Marijuana</name>
    <dbReference type="NCBI Taxonomy" id="3483"/>
    <lineage>
        <taxon>Eukaryota</taxon>
        <taxon>Viridiplantae</taxon>
        <taxon>Streptophyta</taxon>
        <taxon>Embryophyta</taxon>
        <taxon>Tracheophyta</taxon>
        <taxon>Spermatophyta</taxon>
        <taxon>Magnoliopsida</taxon>
        <taxon>eudicotyledons</taxon>
        <taxon>Gunneridae</taxon>
        <taxon>Pentapetalae</taxon>
        <taxon>rosids</taxon>
        <taxon>fabids</taxon>
        <taxon>Rosales</taxon>
        <taxon>Cannabaceae</taxon>
        <taxon>Cannabis</taxon>
    </lineage>
</organism>
<keyword evidence="2" id="KW-1185">Reference proteome</keyword>
<accession>A0A803P3M0</accession>
<reference evidence="1" key="1">
    <citation type="submission" date="2018-11" db="EMBL/GenBank/DDBJ databases">
        <authorList>
            <person name="Grassa J C."/>
        </authorList>
    </citation>
    <scope>NUCLEOTIDE SEQUENCE [LARGE SCALE GENOMIC DNA]</scope>
</reference>
<evidence type="ECO:0000313" key="1">
    <source>
        <dbReference type="EnsemblPlants" id="cds.evm.model.03.1010"/>
    </source>
</evidence>
<proteinExistence type="predicted"/>
<dbReference type="AlphaFoldDB" id="A0A803P3M0"/>
<dbReference type="Gramene" id="evm.model.03.1010">
    <property type="protein sequence ID" value="cds.evm.model.03.1010"/>
    <property type="gene ID" value="evm.TU.03.1010"/>
</dbReference>
<dbReference type="Proteomes" id="UP000596661">
    <property type="component" value="Chromosome 3"/>
</dbReference>
<evidence type="ECO:0000313" key="2">
    <source>
        <dbReference type="Proteomes" id="UP000596661"/>
    </source>
</evidence>
<dbReference type="EnsemblPlants" id="evm.model.03.1010">
    <property type="protein sequence ID" value="cds.evm.model.03.1010"/>
    <property type="gene ID" value="evm.TU.03.1010"/>
</dbReference>